<dbReference type="EMBL" id="CP119078">
    <property type="protein sequence ID" value="WED41983.1"/>
    <property type="molecule type" value="Genomic_DNA"/>
</dbReference>
<dbReference type="Proteomes" id="UP001222087">
    <property type="component" value="Chromosome"/>
</dbReference>
<dbReference type="SUPFAM" id="SSF56349">
    <property type="entry name" value="DNA breaking-rejoining enzymes"/>
    <property type="match status" value="1"/>
</dbReference>
<protein>
    <submittedName>
        <fullName evidence="6">Tyrosine-type recombinase/integrase</fullName>
    </submittedName>
</protein>
<dbReference type="RefSeq" id="WP_275087807.1">
    <property type="nucleotide sequence ID" value="NZ_CP119078.1"/>
</dbReference>
<gene>
    <name evidence="6" type="ORF">PXX05_08545</name>
</gene>
<dbReference type="InterPro" id="IPR013762">
    <property type="entry name" value="Integrase-like_cat_sf"/>
</dbReference>
<name>A0ABY8AN79_9GAMM</name>
<dbReference type="Gene3D" id="1.10.443.10">
    <property type="entry name" value="Intergrase catalytic core"/>
    <property type="match status" value="1"/>
</dbReference>
<dbReference type="InterPro" id="IPR002104">
    <property type="entry name" value="Integrase_catalytic"/>
</dbReference>
<keyword evidence="4" id="KW-0233">DNA recombination</keyword>
<proteinExistence type="inferred from homology"/>
<evidence type="ECO:0000259" key="5">
    <source>
        <dbReference type="PROSITE" id="PS51898"/>
    </source>
</evidence>
<dbReference type="PROSITE" id="PS51898">
    <property type="entry name" value="TYR_RECOMBINASE"/>
    <property type="match status" value="1"/>
</dbReference>
<dbReference type="Pfam" id="PF00589">
    <property type="entry name" value="Phage_integrase"/>
    <property type="match status" value="1"/>
</dbReference>
<evidence type="ECO:0000313" key="6">
    <source>
        <dbReference type="EMBL" id="WED41983.1"/>
    </source>
</evidence>
<keyword evidence="3" id="KW-0238">DNA-binding</keyword>
<evidence type="ECO:0000313" key="7">
    <source>
        <dbReference type="Proteomes" id="UP001222087"/>
    </source>
</evidence>
<sequence>MMLSETEFLNQYTQEMDERVLSLQSTKIIVSFIQSNDGSYNILSEFNDDLWQLPDNLFVSNHSDHMKVLNFQKMPKQFQLIFKVVCFKYYLNGRKGSVKPRGSTIVNFFKENQLFLNYINTLKVNSLREITQLMCSNYVHKSQNTLNKNTGKSLLPNTLNKKFSAIEALFELSQNTFDPMPHPWPNTSATFLSNIETKVKKTATTKIIPDQVLSDIFCAAVKRIDEAGTLLALRNEIETIKKRNKNFVDSVICDKVNRFLKAHHHDGGLQSFNTKLSQLLDSCIIIVLITSGIRIHELAGLKTDCIYTSSDHEQETYYWMKGNSEKTHEGTTEWLVTEITHTAIKTVMQLVTPLQEKLQQQIAEQRNATLVNKLQRHKNYLFLNQKNKQIRTLSSPAIRDRLNNFAKSHGINWNFTPHQFRRTFAVYAAHSAYGDLRYSPLF</sequence>
<organism evidence="6 7">
    <name type="scientific">Legionella cardiaca</name>
    <dbReference type="NCBI Taxonomy" id="1071983"/>
    <lineage>
        <taxon>Bacteria</taxon>
        <taxon>Pseudomonadati</taxon>
        <taxon>Pseudomonadota</taxon>
        <taxon>Gammaproteobacteria</taxon>
        <taxon>Legionellales</taxon>
        <taxon>Legionellaceae</taxon>
        <taxon>Legionella</taxon>
    </lineage>
</organism>
<keyword evidence="2" id="KW-0229">DNA integration</keyword>
<evidence type="ECO:0000256" key="3">
    <source>
        <dbReference type="ARBA" id="ARBA00023125"/>
    </source>
</evidence>
<feature type="domain" description="Tyr recombinase" evidence="5">
    <location>
        <begin position="246"/>
        <end position="442"/>
    </location>
</feature>
<evidence type="ECO:0000256" key="1">
    <source>
        <dbReference type="ARBA" id="ARBA00008857"/>
    </source>
</evidence>
<dbReference type="PANTHER" id="PTHR30349">
    <property type="entry name" value="PHAGE INTEGRASE-RELATED"/>
    <property type="match status" value="1"/>
</dbReference>
<evidence type="ECO:0000256" key="2">
    <source>
        <dbReference type="ARBA" id="ARBA00022908"/>
    </source>
</evidence>
<evidence type="ECO:0000256" key="4">
    <source>
        <dbReference type="ARBA" id="ARBA00023172"/>
    </source>
</evidence>
<reference evidence="6 7" key="1">
    <citation type="submission" date="2023-02" db="EMBL/GenBank/DDBJ databases">
        <title>Genome Sequence of L. cardiaca H63T.</title>
        <authorList>
            <person name="Lopez A.E."/>
            <person name="Cianciotto N.P."/>
        </authorList>
    </citation>
    <scope>NUCLEOTIDE SEQUENCE [LARGE SCALE GENOMIC DNA]</scope>
    <source>
        <strain evidence="6 7">H63</strain>
    </source>
</reference>
<accession>A0ABY8AN79</accession>
<dbReference type="InterPro" id="IPR050090">
    <property type="entry name" value="Tyrosine_recombinase_XerCD"/>
</dbReference>
<dbReference type="InterPro" id="IPR011010">
    <property type="entry name" value="DNA_brk_join_enz"/>
</dbReference>
<comment type="similarity">
    <text evidence="1">Belongs to the 'phage' integrase family.</text>
</comment>
<keyword evidence="7" id="KW-1185">Reference proteome</keyword>
<dbReference type="PANTHER" id="PTHR30349:SF41">
    <property type="entry name" value="INTEGRASE_RECOMBINASE PROTEIN MJ0367-RELATED"/>
    <property type="match status" value="1"/>
</dbReference>